<evidence type="ECO:0000256" key="3">
    <source>
        <dbReference type="ARBA" id="ARBA00005995"/>
    </source>
</evidence>
<evidence type="ECO:0000256" key="8">
    <source>
        <dbReference type="ARBA" id="ARBA00047321"/>
    </source>
</evidence>
<evidence type="ECO:0000256" key="6">
    <source>
        <dbReference type="ARBA" id="ARBA00023002"/>
    </source>
</evidence>
<reference evidence="10 11" key="1">
    <citation type="submission" date="2020-09" db="EMBL/GenBank/DDBJ databases">
        <title>Draft genome of Gelidibacter salicanalis PAMC21136.</title>
        <authorList>
            <person name="Park H."/>
        </authorList>
    </citation>
    <scope>NUCLEOTIDE SEQUENCE [LARGE SCALE GENOMIC DNA]</scope>
    <source>
        <strain evidence="10 11">PAMC21136</strain>
    </source>
</reference>
<dbReference type="GO" id="GO:0003682">
    <property type="term" value="F:chromatin binding"/>
    <property type="evidence" value="ECO:0007669"/>
    <property type="project" value="TreeGrafter"/>
</dbReference>
<accession>A0A934NL42</accession>
<keyword evidence="7" id="KW-0073">Auxin biosynthesis</keyword>
<name>A0A934NL42_9FLAO</name>
<dbReference type="RefSeq" id="WP_199603914.1">
    <property type="nucleotide sequence ID" value="NZ_JAEHJZ010000565.1"/>
</dbReference>
<comment type="similarity">
    <text evidence="2">Belongs to the tryptophan 2-monooxygenase family.</text>
</comment>
<dbReference type="PANTHER" id="PTHR10742">
    <property type="entry name" value="FLAVIN MONOAMINE OXIDASE"/>
    <property type="match status" value="1"/>
</dbReference>
<comment type="pathway">
    <text evidence="1">Plant hormone metabolism; auxin biosynthesis.</text>
</comment>
<dbReference type="AlphaFoldDB" id="A0A934NL42"/>
<dbReference type="EMBL" id="JAEHJZ010000565">
    <property type="protein sequence ID" value="MBJ7883293.1"/>
    <property type="molecule type" value="Genomic_DNA"/>
</dbReference>
<protein>
    <recommendedName>
        <fullName evidence="5">Tryptophan 2-monooxygenase</fullName>
        <ecNumber evidence="4">1.13.12.3</ecNumber>
    </recommendedName>
</protein>
<evidence type="ECO:0000256" key="5">
    <source>
        <dbReference type="ARBA" id="ARBA00017871"/>
    </source>
</evidence>
<dbReference type="Pfam" id="PF01593">
    <property type="entry name" value="Amino_oxidase"/>
    <property type="match status" value="1"/>
</dbReference>
<dbReference type="SUPFAM" id="SSF51905">
    <property type="entry name" value="FAD/NAD(P)-binding domain"/>
    <property type="match status" value="1"/>
</dbReference>
<dbReference type="EC" id="1.13.12.3" evidence="4"/>
<dbReference type="GO" id="GO:0050361">
    <property type="term" value="F:tryptophan 2-monooxygenase activity"/>
    <property type="evidence" value="ECO:0007669"/>
    <property type="project" value="UniProtKB-EC"/>
</dbReference>
<dbReference type="GO" id="GO:0050660">
    <property type="term" value="F:flavin adenine dinucleotide binding"/>
    <property type="evidence" value="ECO:0007669"/>
    <property type="project" value="TreeGrafter"/>
</dbReference>
<evidence type="ECO:0000259" key="9">
    <source>
        <dbReference type="Pfam" id="PF01593"/>
    </source>
</evidence>
<dbReference type="GO" id="GO:0009851">
    <property type="term" value="P:auxin biosynthetic process"/>
    <property type="evidence" value="ECO:0007669"/>
    <property type="project" value="UniProtKB-KW"/>
</dbReference>
<keyword evidence="11" id="KW-1185">Reference proteome</keyword>
<evidence type="ECO:0000256" key="7">
    <source>
        <dbReference type="ARBA" id="ARBA00023070"/>
    </source>
</evidence>
<comment type="similarity">
    <text evidence="3">Belongs to the flavin monoamine oxidase family.</text>
</comment>
<evidence type="ECO:0000256" key="2">
    <source>
        <dbReference type="ARBA" id="ARBA00005833"/>
    </source>
</evidence>
<dbReference type="InterPro" id="IPR036188">
    <property type="entry name" value="FAD/NAD-bd_sf"/>
</dbReference>
<evidence type="ECO:0000313" key="11">
    <source>
        <dbReference type="Proteomes" id="UP000662373"/>
    </source>
</evidence>
<dbReference type="GO" id="GO:0006338">
    <property type="term" value="P:chromatin remodeling"/>
    <property type="evidence" value="ECO:0007669"/>
    <property type="project" value="TreeGrafter"/>
</dbReference>
<dbReference type="Proteomes" id="UP000662373">
    <property type="component" value="Unassembled WGS sequence"/>
</dbReference>
<feature type="non-terminal residue" evidence="10">
    <location>
        <position position="1"/>
    </location>
</feature>
<dbReference type="PANTHER" id="PTHR10742:SF386">
    <property type="entry name" value="LYSINE-SPECIFIC HISTONE DEMETHYLASE 1A"/>
    <property type="match status" value="1"/>
</dbReference>
<dbReference type="InterPro" id="IPR002937">
    <property type="entry name" value="Amino_oxidase"/>
</dbReference>
<evidence type="ECO:0000256" key="1">
    <source>
        <dbReference type="ARBA" id="ARBA00004814"/>
    </source>
</evidence>
<organism evidence="10 11">
    <name type="scientific">Gelidibacter salicanalis</name>
    <dbReference type="NCBI Taxonomy" id="291193"/>
    <lineage>
        <taxon>Bacteria</taxon>
        <taxon>Pseudomonadati</taxon>
        <taxon>Bacteroidota</taxon>
        <taxon>Flavobacteriia</taxon>
        <taxon>Flavobacteriales</taxon>
        <taxon>Flavobacteriaceae</taxon>
        <taxon>Gelidibacter</taxon>
    </lineage>
</organism>
<sequence>LSLKHWDQDDGFAFTGSHLTVRNGYSCVPVALSEGLDIKLNTGVRQVRYSQTGVEIFTSNARNHTNPVTYKADAV</sequence>
<feature type="non-terminal residue" evidence="10">
    <location>
        <position position="75"/>
    </location>
</feature>
<dbReference type="InterPro" id="IPR050281">
    <property type="entry name" value="Flavin_monoamine_oxidase"/>
</dbReference>
<proteinExistence type="inferred from homology"/>
<keyword evidence="6" id="KW-0560">Oxidoreductase</keyword>
<evidence type="ECO:0000313" key="10">
    <source>
        <dbReference type="EMBL" id="MBJ7883293.1"/>
    </source>
</evidence>
<evidence type="ECO:0000256" key="4">
    <source>
        <dbReference type="ARBA" id="ARBA00012535"/>
    </source>
</evidence>
<comment type="catalytic activity">
    <reaction evidence="8">
        <text>L-tryptophan + O2 = indole-3-acetamide + CO2 + H2O</text>
        <dbReference type="Rhea" id="RHEA:16165"/>
        <dbReference type="ChEBI" id="CHEBI:15377"/>
        <dbReference type="ChEBI" id="CHEBI:15379"/>
        <dbReference type="ChEBI" id="CHEBI:16031"/>
        <dbReference type="ChEBI" id="CHEBI:16526"/>
        <dbReference type="ChEBI" id="CHEBI:57912"/>
        <dbReference type="EC" id="1.13.12.3"/>
    </reaction>
</comment>
<gene>
    <name evidence="10" type="ORF">JEM65_22010</name>
</gene>
<comment type="caution">
    <text evidence="10">The sequence shown here is derived from an EMBL/GenBank/DDBJ whole genome shotgun (WGS) entry which is preliminary data.</text>
</comment>
<feature type="domain" description="Amine oxidase" evidence="9">
    <location>
        <begin position="3"/>
        <end position="75"/>
    </location>
</feature>